<comment type="caution">
    <text evidence="1">The sequence shown here is derived from an EMBL/GenBank/DDBJ whole genome shotgun (WGS) entry which is preliminary data.</text>
</comment>
<dbReference type="InterPro" id="IPR053729">
    <property type="entry name" value="MAD2L1BP_domain_sf"/>
</dbReference>
<dbReference type="GO" id="GO:0005634">
    <property type="term" value="C:nucleus"/>
    <property type="evidence" value="ECO:0007669"/>
    <property type="project" value="InterPro"/>
</dbReference>
<evidence type="ECO:0000313" key="1">
    <source>
        <dbReference type="EMBL" id="KAJ8940492.1"/>
    </source>
</evidence>
<dbReference type="Gene3D" id="3.30.900.20">
    <property type="match status" value="1"/>
</dbReference>
<proteinExistence type="predicted"/>
<reference evidence="1" key="1">
    <citation type="journal article" date="2023" name="Insect Mol. Biol.">
        <title>Genome sequencing provides insights into the evolution of gene families encoding plant cell wall-degrading enzymes in longhorned beetles.</title>
        <authorList>
            <person name="Shin N.R."/>
            <person name="Okamura Y."/>
            <person name="Kirsch R."/>
            <person name="Pauchet Y."/>
        </authorList>
    </citation>
    <scope>NUCLEOTIDE SEQUENCE</scope>
    <source>
        <strain evidence="1">RBIC_L_NR</strain>
    </source>
</reference>
<dbReference type="Pfam" id="PF06581">
    <property type="entry name" value="p31comet"/>
    <property type="match status" value="1"/>
</dbReference>
<dbReference type="EMBL" id="JANEYF010002977">
    <property type="protein sequence ID" value="KAJ8940492.1"/>
    <property type="molecule type" value="Genomic_DNA"/>
</dbReference>
<name>A0AAV8XPT3_9CUCU</name>
<organism evidence="1 2">
    <name type="scientific">Rhamnusium bicolor</name>
    <dbReference type="NCBI Taxonomy" id="1586634"/>
    <lineage>
        <taxon>Eukaryota</taxon>
        <taxon>Metazoa</taxon>
        <taxon>Ecdysozoa</taxon>
        <taxon>Arthropoda</taxon>
        <taxon>Hexapoda</taxon>
        <taxon>Insecta</taxon>
        <taxon>Pterygota</taxon>
        <taxon>Neoptera</taxon>
        <taxon>Endopterygota</taxon>
        <taxon>Coleoptera</taxon>
        <taxon>Polyphaga</taxon>
        <taxon>Cucujiformia</taxon>
        <taxon>Chrysomeloidea</taxon>
        <taxon>Cerambycidae</taxon>
        <taxon>Lepturinae</taxon>
        <taxon>Rhagiini</taxon>
        <taxon>Rhamnusium</taxon>
    </lineage>
</organism>
<dbReference type="Proteomes" id="UP001162156">
    <property type="component" value="Unassembled WGS sequence"/>
</dbReference>
<dbReference type="InterPro" id="IPR009511">
    <property type="entry name" value="MAD1/Cdc20-bound-Mad2-bd"/>
</dbReference>
<dbReference type="AlphaFoldDB" id="A0AAV8XPT3"/>
<dbReference type="GO" id="GO:0007096">
    <property type="term" value="P:regulation of exit from mitosis"/>
    <property type="evidence" value="ECO:0007669"/>
    <property type="project" value="InterPro"/>
</dbReference>
<gene>
    <name evidence="1" type="ORF">NQ314_010706</name>
</gene>
<keyword evidence="2" id="KW-1185">Reference proteome</keyword>
<evidence type="ECO:0000313" key="2">
    <source>
        <dbReference type="Proteomes" id="UP001162156"/>
    </source>
</evidence>
<protein>
    <submittedName>
        <fullName evidence="1">Uncharacterized protein</fullName>
    </submittedName>
</protein>
<accession>A0AAV8XPT3</accession>
<sequence length="140" mass="16350">MKTENMHLSTNSRDKENVSSQDDSIINVKIVCVLTPLTCATLVNEIFKSLLYQKTQIPYPYSWLRAVVHKKRSKSDNEETNKQINFTVANHFRVVSNAYDTLEKIMKAIIKEFSENANYIKEIIFSLWDNAAMPKRNFYH</sequence>